<evidence type="ECO:0000313" key="3">
    <source>
        <dbReference type="Proteomes" id="UP000460949"/>
    </source>
</evidence>
<proteinExistence type="predicted"/>
<dbReference type="SUPFAM" id="SSF50475">
    <property type="entry name" value="FMN-binding split barrel"/>
    <property type="match status" value="1"/>
</dbReference>
<organism evidence="2 3">
    <name type="scientific">Halobacillus litoralis</name>
    <dbReference type="NCBI Taxonomy" id="45668"/>
    <lineage>
        <taxon>Bacteria</taxon>
        <taxon>Bacillati</taxon>
        <taxon>Bacillota</taxon>
        <taxon>Bacilli</taxon>
        <taxon>Bacillales</taxon>
        <taxon>Bacillaceae</taxon>
        <taxon>Halobacillus</taxon>
    </lineage>
</organism>
<evidence type="ECO:0000259" key="1">
    <source>
        <dbReference type="Pfam" id="PF01243"/>
    </source>
</evidence>
<reference evidence="2 3" key="1">
    <citation type="submission" date="2019-11" db="EMBL/GenBank/DDBJ databases">
        <title>Genome sequences of 17 halophilic strains isolated from different environments.</title>
        <authorList>
            <person name="Furrow R.E."/>
        </authorList>
    </citation>
    <scope>NUCLEOTIDE SEQUENCE [LARGE SCALE GENOMIC DNA]</scope>
    <source>
        <strain evidence="2 3">22511_23_Filter</strain>
    </source>
</reference>
<accession>A0A845DZ53</accession>
<name>A0A845DZ53_9BACI</name>
<comment type="caution">
    <text evidence="2">The sequence shown here is derived from an EMBL/GenBank/DDBJ whole genome shotgun (WGS) entry which is preliminary data.</text>
</comment>
<dbReference type="Pfam" id="PF01243">
    <property type="entry name" value="PNPOx_N"/>
    <property type="match status" value="1"/>
</dbReference>
<dbReference type="Gene3D" id="2.30.110.10">
    <property type="entry name" value="Electron Transport, Fmn-binding Protein, Chain A"/>
    <property type="match status" value="1"/>
</dbReference>
<protein>
    <submittedName>
        <fullName evidence="2">General stress protein</fullName>
    </submittedName>
</protein>
<feature type="domain" description="Pyridoxamine 5'-phosphate oxidase N-terminal" evidence="1">
    <location>
        <begin position="7"/>
        <end position="129"/>
    </location>
</feature>
<dbReference type="RefSeq" id="WP_160839729.1">
    <property type="nucleotide sequence ID" value="NZ_WMET01000006.1"/>
</dbReference>
<dbReference type="PANTHER" id="PTHR34818:SF1">
    <property type="entry name" value="PROTEIN BLI-3"/>
    <property type="match status" value="1"/>
</dbReference>
<dbReference type="EMBL" id="WMET01000006">
    <property type="protein sequence ID" value="MYL21715.1"/>
    <property type="molecule type" value="Genomic_DNA"/>
</dbReference>
<gene>
    <name evidence="2" type="ORF">GLW04_17590</name>
</gene>
<dbReference type="PANTHER" id="PTHR34818">
    <property type="entry name" value="PROTEIN BLI-3"/>
    <property type="match status" value="1"/>
</dbReference>
<dbReference type="Proteomes" id="UP000460949">
    <property type="component" value="Unassembled WGS sequence"/>
</dbReference>
<dbReference type="InterPro" id="IPR012349">
    <property type="entry name" value="Split_barrel_FMN-bd"/>
</dbReference>
<sequence>MNQEELKQKIYTLMDHHKVGTLATVKDSKPHTRYMTFFNDENFTFFTPTSKETHKAEEIEENPHVHILLGYEGEGYGDTYLEVQGQAKIRGDQEIKEWIWNDQMSRWFDGKDDPDFVVLEILPETIRYMNKGSQTPETLEL</sequence>
<dbReference type="InterPro" id="IPR011576">
    <property type="entry name" value="Pyridox_Oxase_N"/>
</dbReference>
<dbReference type="AlphaFoldDB" id="A0A845DZ53"/>
<dbReference type="OrthoDB" id="5431160at2"/>
<dbReference type="InterPro" id="IPR052917">
    <property type="entry name" value="Stress-Dev_Protein"/>
</dbReference>
<evidence type="ECO:0000313" key="2">
    <source>
        <dbReference type="EMBL" id="MYL21715.1"/>
    </source>
</evidence>